<keyword evidence="13" id="KW-0812">Transmembrane</keyword>
<dbReference type="GO" id="GO:0009986">
    <property type="term" value="C:cell surface"/>
    <property type="evidence" value="ECO:0007669"/>
    <property type="project" value="TreeGrafter"/>
</dbReference>
<evidence type="ECO:0000256" key="12">
    <source>
        <dbReference type="RuleBase" id="RU361153"/>
    </source>
</evidence>
<evidence type="ECO:0000313" key="16">
    <source>
        <dbReference type="EMBL" id="KSA02636.1"/>
    </source>
</evidence>
<dbReference type="GO" id="GO:0005576">
    <property type="term" value="C:extracellular region"/>
    <property type="evidence" value="ECO:0007669"/>
    <property type="project" value="UniProtKB-SubCell"/>
</dbReference>
<name>A0A0V1Q2J5_9ASCO</name>
<evidence type="ECO:0000256" key="1">
    <source>
        <dbReference type="ARBA" id="ARBA00004613"/>
    </source>
</evidence>
<accession>A0A0V1Q2J5</accession>
<dbReference type="Gene3D" id="3.20.20.80">
    <property type="entry name" value="Glycosidases"/>
    <property type="match status" value="1"/>
</dbReference>
<evidence type="ECO:0000256" key="11">
    <source>
        <dbReference type="ARBA" id="ARBA00073255"/>
    </source>
</evidence>
<dbReference type="PANTHER" id="PTHR31297:SF1">
    <property type="entry name" value="GLUCAN 1,3-BETA-GLUCOSIDASE I_II-RELATED"/>
    <property type="match status" value="1"/>
</dbReference>
<evidence type="ECO:0000256" key="2">
    <source>
        <dbReference type="ARBA" id="ARBA00005641"/>
    </source>
</evidence>
<dbReference type="EC" id="3.2.1.58" evidence="9"/>
<feature type="chain" id="PRO_5006884599" description="Glucan 1,3-beta-glucosidase" evidence="14">
    <location>
        <begin position="21"/>
        <end position="497"/>
    </location>
</feature>
<feature type="transmembrane region" description="Helical" evidence="13">
    <location>
        <begin position="480"/>
        <end position="496"/>
    </location>
</feature>
<evidence type="ECO:0000256" key="9">
    <source>
        <dbReference type="ARBA" id="ARBA00038929"/>
    </source>
</evidence>
<dbReference type="Pfam" id="PF00150">
    <property type="entry name" value="Cellulase"/>
    <property type="match status" value="1"/>
</dbReference>
<evidence type="ECO:0000256" key="5">
    <source>
        <dbReference type="ARBA" id="ARBA00022801"/>
    </source>
</evidence>
<keyword evidence="7" id="KW-0961">Cell wall biogenesis/degradation</keyword>
<dbReference type="GO" id="GO:0009251">
    <property type="term" value="P:glucan catabolic process"/>
    <property type="evidence" value="ECO:0007669"/>
    <property type="project" value="TreeGrafter"/>
</dbReference>
<comment type="catalytic activity">
    <reaction evidence="8">
        <text>Successive hydrolysis of beta-D-glucose units from the non-reducing ends of (1-&gt;3)-beta-D-glucans, releasing alpha-glucose.</text>
        <dbReference type="EC" id="3.2.1.58"/>
    </reaction>
</comment>
<dbReference type="EMBL" id="LMYN01000023">
    <property type="protein sequence ID" value="KSA02636.1"/>
    <property type="molecule type" value="Genomic_DNA"/>
</dbReference>
<dbReference type="RefSeq" id="XP_015468738.1">
    <property type="nucleotide sequence ID" value="XM_015610453.1"/>
</dbReference>
<dbReference type="OrthoDB" id="62120at2759"/>
<evidence type="ECO:0000313" key="17">
    <source>
        <dbReference type="Proteomes" id="UP000054251"/>
    </source>
</evidence>
<protein>
    <recommendedName>
        <fullName evidence="11">Glucan 1,3-beta-glucosidase</fullName>
        <ecNumber evidence="9">3.2.1.58</ecNumber>
    </recommendedName>
    <alternativeName>
        <fullName evidence="10">Exo-1,3-beta-glucanase</fullName>
    </alternativeName>
</protein>
<evidence type="ECO:0000256" key="6">
    <source>
        <dbReference type="ARBA" id="ARBA00023295"/>
    </source>
</evidence>
<keyword evidence="13" id="KW-1133">Transmembrane helix</keyword>
<keyword evidence="6 12" id="KW-0326">Glycosidase</keyword>
<gene>
    <name evidence="16" type="ORF">AC631_01623</name>
</gene>
<evidence type="ECO:0000256" key="4">
    <source>
        <dbReference type="ARBA" id="ARBA00022729"/>
    </source>
</evidence>
<evidence type="ECO:0000256" key="8">
    <source>
        <dbReference type="ARBA" id="ARBA00036824"/>
    </source>
</evidence>
<dbReference type="PANTHER" id="PTHR31297">
    <property type="entry name" value="GLUCAN ENDO-1,6-BETA-GLUCOSIDASE B"/>
    <property type="match status" value="1"/>
</dbReference>
<dbReference type="Proteomes" id="UP000054251">
    <property type="component" value="Unassembled WGS sequence"/>
</dbReference>
<dbReference type="AlphaFoldDB" id="A0A0V1Q2J5"/>
<reference evidence="16 17" key="1">
    <citation type="submission" date="2015-11" db="EMBL/GenBank/DDBJ databases">
        <title>The genome of Debaryomyces fabryi.</title>
        <authorList>
            <person name="Tafer H."/>
            <person name="Lopandic K."/>
        </authorList>
    </citation>
    <scope>NUCLEOTIDE SEQUENCE [LARGE SCALE GENOMIC DNA]</scope>
    <source>
        <strain evidence="16 17">CBS 789</strain>
    </source>
</reference>
<feature type="domain" description="Glycoside hydrolase family 5" evidence="15">
    <location>
        <begin position="107"/>
        <end position="297"/>
    </location>
</feature>
<dbReference type="GO" id="GO:0071555">
    <property type="term" value="P:cell wall organization"/>
    <property type="evidence" value="ECO:0007669"/>
    <property type="project" value="UniProtKB-KW"/>
</dbReference>
<comment type="subcellular location">
    <subcellularLocation>
        <location evidence="1">Secreted</location>
    </subcellularLocation>
</comment>
<organism evidence="16 17">
    <name type="scientific">Debaryomyces fabryi</name>
    <dbReference type="NCBI Taxonomy" id="58627"/>
    <lineage>
        <taxon>Eukaryota</taxon>
        <taxon>Fungi</taxon>
        <taxon>Dikarya</taxon>
        <taxon>Ascomycota</taxon>
        <taxon>Saccharomycotina</taxon>
        <taxon>Pichiomycetes</taxon>
        <taxon>Debaryomycetaceae</taxon>
        <taxon>Debaryomyces</taxon>
    </lineage>
</organism>
<keyword evidence="13" id="KW-0472">Membrane</keyword>
<keyword evidence="3" id="KW-0964">Secreted</keyword>
<feature type="signal peptide" evidence="14">
    <location>
        <begin position="1"/>
        <end position="20"/>
    </location>
</feature>
<evidence type="ECO:0000256" key="10">
    <source>
        <dbReference type="ARBA" id="ARBA00041761"/>
    </source>
</evidence>
<dbReference type="InterPro" id="IPR001547">
    <property type="entry name" value="Glyco_hydro_5"/>
</dbReference>
<dbReference type="InterPro" id="IPR050386">
    <property type="entry name" value="Glycosyl_hydrolase_5"/>
</dbReference>
<dbReference type="InterPro" id="IPR017853">
    <property type="entry name" value="GH"/>
</dbReference>
<keyword evidence="4 14" id="KW-0732">Signal</keyword>
<dbReference type="GO" id="GO:0004338">
    <property type="term" value="F:glucan exo-1,3-beta-glucosidase activity"/>
    <property type="evidence" value="ECO:0007669"/>
    <property type="project" value="UniProtKB-EC"/>
</dbReference>
<dbReference type="SUPFAM" id="SSF51445">
    <property type="entry name" value="(Trans)glycosidases"/>
    <property type="match status" value="1"/>
</dbReference>
<sequence length="497" mass="57873">MFKKIQTIIILLNGLTTLFAQFQGPYNINSDYSYVRKEQKIKAKNGEKHQVDYCEKIFGVSLGGWLVLEPWIVPSLFEEAYEKTGEMPVDEYTFTKLLGQREAEKVLEEHWSTFYTEEDFQDIVDHGINMVRIPVGYWAFGLLEDDPYIQGQEYYLDQAIEWADKYNLQVQIDLHGMPGSQNGFDNSGKRTEPTWLDEKENMDLTYKVVEYFFNKYGGEEYEDIITSIEVVNEPFAFILDKDDLREFYEYAYQCARENGVKANLFYHDGFLPIGSWDGFMNDSSTYSNITIDHHLYEIFSEHQIALDIDQHIKNVEDQGEAMALQPHHRVVGEFSGAITDCTKYINGVGFGARYDGTFSKTKPIGSCKNHSDFDSWSEEFKNSTKEFIRAQFETYEEKGDGWIFWCFKTEDAIEWDFKRLASLDMLPESFLNRRKCQNLKATQRLNKTEKNETTLEKTSDSCRNIDKTILNFHRFQATDFISVVLVSLILLIFVATP</sequence>
<keyword evidence="17" id="KW-1185">Reference proteome</keyword>
<evidence type="ECO:0000256" key="14">
    <source>
        <dbReference type="SAM" id="SignalP"/>
    </source>
</evidence>
<dbReference type="FunFam" id="3.20.20.80:FF:000033">
    <property type="entry name" value="Glucan 1,3-beta-glucosidase A"/>
    <property type="match status" value="1"/>
</dbReference>
<dbReference type="GeneID" id="26838632"/>
<keyword evidence="5 12" id="KW-0378">Hydrolase</keyword>
<evidence type="ECO:0000259" key="15">
    <source>
        <dbReference type="Pfam" id="PF00150"/>
    </source>
</evidence>
<evidence type="ECO:0000256" key="13">
    <source>
        <dbReference type="SAM" id="Phobius"/>
    </source>
</evidence>
<evidence type="ECO:0000256" key="7">
    <source>
        <dbReference type="ARBA" id="ARBA00023316"/>
    </source>
</evidence>
<comment type="caution">
    <text evidence="16">The sequence shown here is derived from an EMBL/GenBank/DDBJ whole genome shotgun (WGS) entry which is preliminary data.</text>
</comment>
<proteinExistence type="inferred from homology"/>
<comment type="similarity">
    <text evidence="2 12">Belongs to the glycosyl hydrolase 5 (cellulase A) family.</text>
</comment>
<evidence type="ECO:0000256" key="3">
    <source>
        <dbReference type="ARBA" id="ARBA00022525"/>
    </source>
</evidence>